<evidence type="ECO:0000313" key="2">
    <source>
        <dbReference type="Proteomes" id="UP000824881"/>
    </source>
</evidence>
<keyword evidence="2" id="KW-1185">Reference proteome</keyword>
<organism evidence="1 2">
    <name type="scientific">Pleurotus cornucopiae</name>
    <name type="common">Cornucopia mushroom</name>
    <dbReference type="NCBI Taxonomy" id="5321"/>
    <lineage>
        <taxon>Eukaryota</taxon>
        <taxon>Fungi</taxon>
        <taxon>Dikarya</taxon>
        <taxon>Basidiomycota</taxon>
        <taxon>Agaricomycotina</taxon>
        <taxon>Agaricomycetes</taxon>
        <taxon>Agaricomycetidae</taxon>
        <taxon>Agaricales</taxon>
        <taxon>Pleurotineae</taxon>
        <taxon>Pleurotaceae</taxon>
        <taxon>Pleurotus</taxon>
    </lineage>
</organism>
<gene>
    <name evidence="1" type="ORF">CCMSSC00406_0004714</name>
</gene>
<evidence type="ECO:0000313" key="1">
    <source>
        <dbReference type="EMBL" id="KAG9224215.1"/>
    </source>
</evidence>
<protein>
    <submittedName>
        <fullName evidence="1">Uncharacterized protein</fullName>
    </submittedName>
</protein>
<dbReference type="Proteomes" id="UP000824881">
    <property type="component" value="Unassembled WGS sequence"/>
</dbReference>
<dbReference type="EMBL" id="WQMT02000004">
    <property type="protein sequence ID" value="KAG9224215.1"/>
    <property type="molecule type" value="Genomic_DNA"/>
</dbReference>
<comment type="caution">
    <text evidence="1">The sequence shown here is derived from an EMBL/GenBank/DDBJ whole genome shotgun (WGS) entry which is preliminary data.</text>
</comment>
<reference evidence="1 2" key="1">
    <citation type="journal article" date="2021" name="Appl. Environ. Microbiol.">
        <title>Genetic linkage and physical mapping for an oyster mushroom Pleurotus cornucopiae and QTL analysis for the trait cap color.</title>
        <authorList>
            <person name="Zhang Y."/>
            <person name="Gao W."/>
            <person name="Sonnenberg A."/>
            <person name="Chen Q."/>
            <person name="Zhang J."/>
            <person name="Huang C."/>
        </authorList>
    </citation>
    <scope>NUCLEOTIDE SEQUENCE [LARGE SCALE GENOMIC DNA]</scope>
    <source>
        <strain evidence="1">CCMSSC00406</strain>
    </source>
</reference>
<accession>A0ACB7J1R9</accession>
<proteinExistence type="predicted"/>
<sequence length="110" mass="10998">MFLASLVTLATLCVSYAQTDTGPVKCSLADIPNIPIPVPTAALPAILPCVPTVLPATPSLGIVNIQQAACATGQVDCKYECSGAKPSTLHACMSATGLPSLPGLPGLPAV</sequence>
<name>A0ACB7J1R9_PLECO</name>